<evidence type="ECO:0000313" key="2">
    <source>
        <dbReference type="EMBL" id="WND01951.1"/>
    </source>
</evidence>
<evidence type="ECO:0000313" key="3">
    <source>
        <dbReference type="Proteomes" id="UP001268683"/>
    </source>
</evidence>
<accession>A0AA52EBW2</accession>
<dbReference type="AlphaFoldDB" id="A0AA52EBW2"/>
<dbReference type="InterPro" id="IPR002539">
    <property type="entry name" value="MaoC-like_dom"/>
</dbReference>
<dbReference type="EMBL" id="CP123872">
    <property type="protein sequence ID" value="WND01951.1"/>
    <property type="molecule type" value="Genomic_DNA"/>
</dbReference>
<feature type="domain" description="MaoC-like" evidence="1">
    <location>
        <begin position="12"/>
        <end position="120"/>
    </location>
</feature>
<dbReference type="RefSeq" id="WP_310797781.1">
    <property type="nucleotide sequence ID" value="NZ_CP123872.1"/>
</dbReference>
<gene>
    <name evidence="2" type="ORF">QGN29_10365</name>
</gene>
<dbReference type="InterPro" id="IPR029069">
    <property type="entry name" value="HotDog_dom_sf"/>
</dbReference>
<proteinExistence type="predicted"/>
<dbReference type="SUPFAM" id="SSF54637">
    <property type="entry name" value="Thioesterase/thiol ester dehydrase-isomerase"/>
    <property type="match status" value="1"/>
</dbReference>
<reference evidence="2" key="1">
    <citation type="submission" date="2023-04" db="EMBL/GenBank/DDBJ databases">
        <title>Complete genome sequence of Temperatibacter marinus.</title>
        <authorList>
            <person name="Rong J.-C."/>
            <person name="Yi M.-L."/>
            <person name="Zhao Q."/>
        </authorList>
    </citation>
    <scope>NUCLEOTIDE SEQUENCE</scope>
    <source>
        <strain evidence="2">NBRC 110045</strain>
    </source>
</reference>
<dbReference type="PANTHER" id="PTHR42993">
    <property type="entry name" value="MAOC-LIKE DEHYDRATASE DOMAIN-CONTAINING PROTEIN"/>
    <property type="match status" value="1"/>
</dbReference>
<sequence>MTKIVDINELENFVGEVTGTSEWFQVTQDQISLFADATHDHQFIHIDPERAADTMFGSTIAHGFLTLSMLSHLAIDCMITIPDPEMVINYGLDTVRFMSPVKVDKRIRAVCKLVDVQVKGAGKRALCKYDISIEIEGEKRPAMNAEWLMMFMAKKK</sequence>
<dbReference type="Pfam" id="PF01575">
    <property type="entry name" value="MaoC_dehydratas"/>
    <property type="match status" value="1"/>
</dbReference>
<keyword evidence="3" id="KW-1185">Reference proteome</keyword>
<organism evidence="2 3">
    <name type="scientific">Temperatibacter marinus</name>
    <dbReference type="NCBI Taxonomy" id="1456591"/>
    <lineage>
        <taxon>Bacteria</taxon>
        <taxon>Pseudomonadati</taxon>
        <taxon>Pseudomonadota</taxon>
        <taxon>Alphaproteobacteria</taxon>
        <taxon>Kordiimonadales</taxon>
        <taxon>Temperatibacteraceae</taxon>
        <taxon>Temperatibacter</taxon>
    </lineage>
</organism>
<dbReference type="KEGG" id="tmk:QGN29_10365"/>
<dbReference type="CDD" id="cd03450">
    <property type="entry name" value="NodN"/>
    <property type="match status" value="1"/>
</dbReference>
<protein>
    <submittedName>
        <fullName evidence="2">MaoC family dehydratase</fullName>
    </submittedName>
</protein>
<dbReference type="Gene3D" id="3.10.129.10">
    <property type="entry name" value="Hotdog Thioesterase"/>
    <property type="match status" value="1"/>
</dbReference>
<dbReference type="PANTHER" id="PTHR42993:SF1">
    <property type="entry name" value="MAOC-LIKE DEHYDRATASE DOMAIN-CONTAINING PROTEIN"/>
    <property type="match status" value="1"/>
</dbReference>
<evidence type="ECO:0000259" key="1">
    <source>
        <dbReference type="Pfam" id="PF01575"/>
    </source>
</evidence>
<name>A0AA52EBW2_9PROT</name>
<dbReference type="InterPro" id="IPR039375">
    <property type="entry name" value="NodN-like"/>
</dbReference>
<dbReference type="Proteomes" id="UP001268683">
    <property type="component" value="Chromosome"/>
</dbReference>